<keyword evidence="1" id="KW-0472">Membrane</keyword>
<dbReference type="InterPro" id="IPR036691">
    <property type="entry name" value="Endo/exonu/phosph_ase_sf"/>
</dbReference>
<keyword evidence="3" id="KW-0378">Hydrolase</keyword>
<accession>A0A087VT14</accession>
<dbReference type="Pfam" id="PF03372">
    <property type="entry name" value="Exo_endo_phos"/>
    <property type="match status" value="1"/>
</dbReference>
<keyword evidence="1" id="KW-0812">Transmembrane</keyword>
<sequence length="345" mass="37563">MNTLLWIFLTLIALWMALRYLPAGADRHRPLVELIALIDLLSAPLLALLVWAILIQAWPQTALALVELTLVSVWHLGYRTGSGPRSVIGRSENRNRVSDPASVATLSVMTLNCRYGKADPQSIVDQVRRHHIDILALQEVDSSLLNRLEKAGLRATLPHLVEGSPTEVDNGGRNVLFSRTTPEDSRPATIDLEASSVPTMRVNTEAGPVRLASVHPRSPQRGARQWGLGIERLARINVAEAPTGEATSEDRPGTEPAFTIIMGDCNANIHHPTFRSMLTAGNLRDASLSLGRGLHPTFPYQVMGLPPLIEIDHILISQGIRVNGLHAIGVPGTDHRGLVADLILP</sequence>
<reference evidence="3 4" key="1">
    <citation type="journal article" date="2014" name="Appl. Environ. Microbiol.">
        <title>Genomic encyclopedia of type strains of the genus Bifidobacterium.</title>
        <authorList>
            <person name="Milani C."/>
            <person name="Lugli G.A."/>
            <person name="Duranti S."/>
            <person name="Turroni F."/>
            <person name="Bottacini F."/>
            <person name="Mangifesta M."/>
            <person name="Sanchez B."/>
            <person name="Viappiani A."/>
            <person name="Mancabelli L."/>
            <person name="Taminiau B."/>
            <person name="Delcenserie V."/>
            <person name="Barrangou R."/>
            <person name="Margolles A."/>
            <person name="van Sinderen D."/>
            <person name="Ventura M."/>
        </authorList>
    </citation>
    <scope>NUCLEOTIDE SEQUENCE [LARGE SCALE GENOMIC DNA]</scope>
    <source>
        <strain evidence="3 4">LMG 11587</strain>
    </source>
</reference>
<feature type="transmembrane region" description="Helical" evidence="1">
    <location>
        <begin position="35"/>
        <end position="54"/>
    </location>
</feature>
<dbReference type="AlphaFoldDB" id="A0A087VT14"/>
<protein>
    <submittedName>
        <fullName evidence="3">Endonuclease/Exonuclease/phosphatase family protein</fullName>
    </submittedName>
</protein>
<dbReference type="InterPro" id="IPR005135">
    <property type="entry name" value="Endo/exonuclease/phosphatase"/>
</dbReference>
<dbReference type="SUPFAM" id="SSF56219">
    <property type="entry name" value="DNase I-like"/>
    <property type="match status" value="1"/>
</dbReference>
<dbReference type="GO" id="GO:0004527">
    <property type="term" value="F:exonuclease activity"/>
    <property type="evidence" value="ECO:0007669"/>
    <property type="project" value="UniProtKB-KW"/>
</dbReference>
<keyword evidence="4" id="KW-1185">Reference proteome</keyword>
<feature type="domain" description="Endonuclease/exonuclease/phosphatase" evidence="2">
    <location>
        <begin position="109"/>
        <end position="335"/>
    </location>
</feature>
<proteinExistence type="predicted"/>
<keyword evidence="3" id="KW-0255">Endonuclease</keyword>
<keyword evidence="3" id="KW-0540">Nuclease</keyword>
<name>A0A087VT14_9BIFI</name>
<dbReference type="RefSeq" id="WP_033491639.1">
    <property type="nucleotide sequence ID" value="NZ_CP006018.1"/>
</dbReference>
<dbReference type="HOGENOM" id="CLU_052333_1_1_11"/>
<keyword evidence="1" id="KW-1133">Transmembrane helix</keyword>
<dbReference type="KEGG" id="bii:BINDI_0212"/>
<evidence type="ECO:0000259" key="2">
    <source>
        <dbReference type="Pfam" id="PF03372"/>
    </source>
</evidence>
<gene>
    <name evidence="3" type="ORF">BINDI_0212</name>
</gene>
<evidence type="ECO:0000313" key="4">
    <source>
        <dbReference type="Proteomes" id="UP000028569"/>
    </source>
</evidence>
<evidence type="ECO:0000256" key="1">
    <source>
        <dbReference type="SAM" id="Phobius"/>
    </source>
</evidence>
<dbReference type="Gene3D" id="3.60.10.10">
    <property type="entry name" value="Endonuclease/exonuclease/phosphatase"/>
    <property type="match status" value="1"/>
</dbReference>
<keyword evidence="3" id="KW-0269">Exonuclease</keyword>
<dbReference type="OrthoDB" id="2340043at2"/>
<dbReference type="GO" id="GO:0004519">
    <property type="term" value="F:endonuclease activity"/>
    <property type="evidence" value="ECO:0007669"/>
    <property type="project" value="UniProtKB-KW"/>
</dbReference>
<dbReference type="EMBL" id="CP006018">
    <property type="protein sequence ID" value="AIC91497.1"/>
    <property type="molecule type" value="Genomic_DNA"/>
</dbReference>
<organism evidence="3 4">
    <name type="scientific">Bifidobacterium [indicum] DSM 20214 = LMG 11587</name>
    <dbReference type="NCBI Taxonomy" id="1341694"/>
    <lineage>
        <taxon>Bacteria</taxon>
        <taxon>Bacillati</taxon>
        <taxon>Actinomycetota</taxon>
        <taxon>Actinomycetes</taxon>
        <taxon>Bifidobacteriales</taxon>
        <taxon>Bifidobacteriaceae</taxon>
        <taxon>Bifidobacterium</taxon>
    </lineage>
</organism>
<dbReference type="Proteomes" id="UP000028569">
    <property type="component" value="Chromosome"/>
</dbReference>
<evidence type="ECO:0000313" key="3">
    <source>
        <dbReference type="EMBL" id="AIC91497.1"/>
    </source>
</evidence>